<sequence length="346" mass="40260">MFQEVSAIAVALAWADQRGIDLEARLESAELLTPDEVLALRDALWINRIRPQDGRVNSLTHYNRCLYVRDYIVWRAQWVVQRIPNADARFIPARTRVTEFRNNMTSMLSKPRSVGREGLAEETAARLREVIHPNHPENPFQRQHRHRNYALLLTYLDLGVRLSEALVVKGEDLRLSGDRPTLAVHRRPDDRDDLRLAQPLVKTAARVLPLGSDLWEALQTWITKHRRDPARYGAAKKTPYVFVSRTGKPLAKRSVSDMFQLLRKRVSGLPHNLSAHVLRHTWNDAFSRLMDEQKVKDADEIRERIYLMGWSRNSKQAAHYTTRHTREAANRRMLYLQAKSYRGKNR</sequence>
<reference evidence="3 4" key="1">
    <citation type="journal article" date="2019" name="Environ. Microbiol.">
        <title>Species interactions and distinct microbial communities in high Arctic permafrost affected cryosols are associated with the CH4 and CO2 gas fluxes.</title>
        <authorList>
            <person name="Altshuler I."/>
            <person name="Hamel J."/>
            <person name="Turney S."/>
            <person name="Magnuson E."/>
            <person name="Levesque R."/>
            <person name="Greer C."/>
            <person name="Whyte L.G."/>
        </authorList>
    </citation>
    <scope>NUCLEOTIDE SEQUENCE [LARGE SCALE GENOMIC DNA]</scope>
    <source>
        <strain evidence="3 4">S9.3B</strain>
    </source>
</reference>
<dbReference type="GO" id="GO:0015074">
    <property type="term" value="P:DNA integration"/>
    <property type="evidence" value="ECO:0007669"/>
    <property type="project" value="InterPro"/>
</dbReference>
<protein>
    <recommendedName>
        <fullName evidence="2">Tyr recombinase domain-containing protein</fullName>
    </recommendedName>
</protein>
<dbReference type="RefSeq" id="WP_140884455.1">
    <property type="nucleotide sequence ID" value="NZ_RCZP01000013.1"/>
</dbReference>
<proteinExistence type="predicted"/>
<evidence type="ECO:0000313" key="4">
    <source>
        <dbReference type="Proteomes" id="UP000317078"/>
    </source>
</evidence>
<dbReference type="AlphaFoldDB" id="A0A502G1S6"/>
<name>A0A502G1S6_9PROT</name>
<dbReference type="Gene3D" id="1.10.443.10">
    <property type="entry name" value="Intergrase catalytic core"/>
    <property type="match status" value="1"/>
</dbReference>
<dbReference type="OrthoDB" id="6819422at2"/>
<evidence type="ECO:0000256" key="1">
    <source>
        <dbReference type="ARBA" id="ARBA00023172"/>
    </source>
</evidence>
<evidence type="ECO:0000259" key="2">
    <source>
        <dbReference type="PROSITE" id="PS51898"/>
    </source>
</evidence>
<dbReference type="GO" id="GO:0003677">
    <property type="term" value="F:DNA binding"/>
    <property type="evidence" value="ECO:0007669"/>
    <property type="project" value="InterPro"/>
</dbReference>
<dbReference type="InterPro" id="IPR002104">
    <property type="entry name" value="Integrase_catalytic"/>
</dbReference>
<organism evidence="3 4">
    <name type="scientific">Muricoccus nepalensis</name>
    <dbReference type="NCBI Taxonomy" id="1854500"/>
    <lineage>
        <taxon>Bacteria</taxon>
        <taxon>Pseudomonadati</taxon>
        <taxon>Pseudomonadota</taxon>
        <taxon>Alphaproteobacteria</taxon>
        <taxon>Acetobacterales</taxon>
        <taxon>Roseomonadaceae</taxon>
        <taxon>Muricoccus</taxon>
    </lineage>
</organism>
<dbReference type="InterPro" id="IPR011010">
    <property type="entry name" value="DNA_brk_join_enz"/>
</dbReference>
<dbReference type="InterPro" id="IPR013762">
    <property type="entry name" value="Integrase-like_cat_sf"/>
</dbReference>
<dbReference type="SUPFAM" id="SSF56349">
    <property type="entry name" value="DNA breaking-rejoining enzymes"/>
    <property type="match status" value="1"/>
</dbReference>
<feature type="domain" description="Tyr recombinase" evidence="2">
    <location>
        <begin position="114"/>
        <end position="335"/>
    </location>
</feature>
<keyword evidence="4" id="KW-1185">Reference proteome</keyword>
<gene>
    <name evidence="3" type="ORF">EAH89_14665</name>
</gene>
<accession>A0A502G1S6</accession>
<dbReference type="Pfam" id="PF00589">
    <property type="entry name" value="Phage_integrase"/>
    <property type="match status" value="1"/>
</dbReference>
<keyword evidence="1" id="KW-0233">DNA recombination</keyword>
<dbReference type="GO" id="GO:0006310">
    <property type="term" value="P:DNA recombination"/>
    <property type="evidence" value="ECO:0007669"/>
    <property type="project" value="UniProtKB-KW"/>
</dbReference>
<comment type="caution">
    <text evidence="3">The sequence shown here is derived from an EMBL/GenBank/DDBJ whole genome shotgun (WGS) entry which is preliminary data.</text>
</comment>
<dbReference type="EMBL" id="RCZP01000013">
    <property type="protein sequence ID" value="TPG55490.1"/>
    <property type="molecule type" value="Genomic_DNA"/>
</dbReference>
<evidence type="ECO:0000313" key="3">
    <source>
        <dbReference type="EMBL" id="TPG55490.1"/>
    </source>
</evidence>
<dbReference type="Proteomes" id="UP000317078">
    <property type="component" value="Unassembled WGS sequence"/>
</dbReference>
<dbReference type="PROSITE" id="PS51898">
    <property type="entry name" value="TYR_RECOMBINASE"/>
    <property type="match status" value="1"/>
</dbReference>